<comment type="caution">
    <text evidence="2">The sequence shown here is derived from an EMBL/GenBank/DDBJ whole genome shotgun (WGS) entry which is preliminary data.</text>
</comment>
<dbReference type="Proteomes" id="UP000315440">
    <property type="component" value="Unassembled WGS sequence"/>
</dbReference>
<keyword evidence="1" id="KW-0732">Signal</keyword>
<evidence type="ECO:0008006" key="4">
    <source>
        <dbReference type="Google" id="ProtNLM"/>
    </source>
</evidence>
<accession>A0A5C5ZTB8</accession>
<dbReference type="EMBL" id="SJPQ01000001">
    <property type="protein sequence ID" value="TWT90297.1"/>
    <property type="molecule type" value="Genomic_DNA"/>
</dbReference>
<name>A0A5C5ZTB8_9BACT</name>
<feature type="signal peptide" evidence="1">
    <location>
        <begin position="1"/>
        <end position="17"/>
    </location>
</feature>
<keyword evidence="3" id="KW-1185">Reference proteome</keyword>
<reference evidence="2 3" key="1">
    <citation type="submission" date="2019-02" db="EMBL/GenBank/DDBJ databases">
        <title>Deep-cultivation of Planctomycetes and their phenomic and genomic characterization uncovers novel biology.</title>
        <authorList>
            <person name="Wiegand S."/>
            <person name="Jogler M."/>
            <person name="Boedeker C."/>
            <person name="Pinto D."/>
            <person name="Vollmers J."/>
            <person name="Rivas-Marin E."/>
            <person name="Kohn T."/>
            <person name="Peeters S.H."/>
            <person name="Heuer A."/>
            <person name="Rast P."/>
            <person name="Oberbeckmann S."/>
            <person name="Bunk B."/>
            <person name="Jeske O."/>
            <person name="Meyerdierks A."/>
            <person name="Storesund J.E."/>
            <person name="Kallscheuer N."/>
            <person name="Luecker S."/>
            <person name="Lage O.M."/>
            <person name="Pohl T."/>
            <person name="Merkel B.J."/>
            <person name="Hornburger P."/>
            <person name="Mueller R.-W."/>
            <person name="Bruemmer F."/>
            <person name="Labrenz M."/>
            <person name="Spormann A.M."/>
            <person name="Op Den Camp H."/>
            <person name="Overmann J."/>
            <person name="Amann R."/>
            <person name="Jetten M.S.M."/>
            <person name="Mascher T."/>
            <person name="Medema M.H."/>
            <person name="Devos D.P."/>
            <person name="Kaster A.-K."/>
            <person name="Ovreas L."/>
            <person name="Rohde M."/>
            <person name="Galperin M.Y."/>
            <person name="Jogler C."/>
        </authorList>
    </citation>
    <scope>NUCLEOTIDE SEQUENCE [LARGE SCALE GENOMIC DNA]</scope>
    <source>
        <strain evidence="2 3">Mal64</strain>
    </source>
</reference>
<proteinExistence type="predicted"/>
<organism evidence="2 3">
    <name type="scientific">Pseudobythopirellula maris</name>
    <dbReference type="NCBI Taxonomy" id="2527991"/>
    <lineage>
        <taxon>Bacteria</taxon>
        <taxon>Pseudomonadati</taxon>
        <taxon>Planctomycetota</taxon>
        <taxon>Planctomycetia</taxon>
        <taxon>Pirellulales</taxon>
        <taxon>Lacipirellulaceae</taxon>
        <taxon>Pseudobythopirellula</taxon>
    </lineage>
</organism>
<protein>
    <recommendedName>
        <fullName evidence="4">Carboxypeptidase regulatory-like domain-containing protein</fullName>
    </recommendedName>
</protein>
<evidence type="ECO:0000313" key="2">
    <source>
        <dbReference type="EMBL" id="TWT90297.1"/>
    </source>
</evidence>
<evidence type="ECO:0000313" key="3">
    <source>
        <dbReference type="Proteomes" id="UP000315440"/>
    </source>
</evidence>
<feature type="chain" id="PRO_5022726571" description="Carboxypeptidase regulatory-like domain-containing protein" evidence="1">
    <location>
        <begin position="18"/>
        <end position="152"/>
    </location>
</feature>
<gene>
    <name evidence="2" type="ORF">Mal64_06820</name>
</gene>
<evidence type="ECO:0000256" key="1">
    <source>
        <dbReference type="SAM" id="SignalP"/>
    </source>
</evidence>
<dbReference type="AlphaFoldDB" id="A0A5C5ZTB8"/>
<sequence length="152" mass="16419" precursor="true">MQSCAPPRFGLALLSLAAVVCLVGCGSRDSGCLVGGSVTYDGEPIARGSIGFAPTNSEVGRPAAGEIVDGRYEIPRSEGPFTGEYRVMIYAERPSGRTMQADESGSETLELLEQYLPSTYNDRTTLEAWIDGDRLDLDFPLEKPRAGGRRKR</sequence>